<dbReference type="PANTHER" id="PTHR43649:SF31">
    <property type="entry name" value="SN-GLYCEROL-3-PHOSPHATE-BINDING PERIPLASMIC PROTEIN UGPB"/>
    <property type="match status" value="1"/>
</dbReference>
<dbReference type="PANTHER" id="PTHR43649">
    <property type="entry name" value="ARABINOSE-BINDING PROTEIN-RELATED"/>
    <property type="match status" value="1"/>
</dbReference>
<accession>A0ABY6Z309</accession>
<comment type="similarity">
    <text evidence="2">Belongs to the bacterial solute-binding protein 1 family.</text>
</comment>
<dbReference type="Proteomes" id="UP001164803">
    <property type="component" value="Chromosome"/>
</dbReference>
<dbReference type="RefSeq" id="WP_268044490.1">
    <property type="nucleotide sequence ID" value="NZ_CP104064.1"/>
</dbReference>
<dbReference type="Gene3D" id="3.40.190.10">
    <property type="entry name" value="Periplasmic binding protein-like II"/>
    <property type="match status" value="2"/>
</dbReference>
<dbReference type="InterPro" id="IPR006059">
    <property type="entry name" value="SBP"/>
</dbReference>
<keyword evidence="4" id="KW-0732">Signal</keyword>
<sequence length="398" mass="42377">MVTDSIAVAGFQAYANAFHAKYPNVTVQVTGEDFNSGVTNAAHILQSDNAPDIVREVYLPNLVKDHLVLNLDPYAKAYGWDKWPQSQFDSMRVSSDGSQMGTGSIYGVGPGFGLTGIYYNKDIASKLGITSAPKTLSEFEADMAKAKAANIIPFDIDGKDTLETYPLQNLIMDYAGSPNALQDWINDKPGASINTPATIQAAKTLKQWYDQGYIPQNLNSQDLNVAINDVVQGKALFFPDGNWAAPIFDQNGGKGKIGFFLFPSANASDPVWAMSAPDLVVIPAKAKHPDVAAAFLNFVMTDETARQATVAKLGFAPAGPANGSIPPTPSDSAVGPTVTAFNQLLKSNGLVGFMANATPSMSVSTLFPETQLLIAGKTTTEDFASKLQSDYQSDLGAN</sequence>
<gene>
    <name evidence="5" type="ORF">NZD86_00285</name>
</gene>
<keyword evidence="6" id="KW-1185">Reference proteome</keyword>
<evidence type="ECO:0000256" key="2">
    <source>
        <dbReference type="ARBA" id="ARBA00008520"/>
    </source>
</evidence>
<proteinExistence type="inferred from homology"/>
<dbReference type="EMBL" id="CP104064">
    <property type="protein sequence ID" value="WAH37057.1"/>
    <property type="molecule type" value="Genomic_DNA"/>
</dbReference>
<evidence type="ECO:0000256" key="1">
    <source>
        <dbReference type="ARBA" id="ARBA00004196"/>
    </source>
</evidence>
<name>A0ABY6Z309_9BACL</name>
<dbReference type="SUPFAM" id="SSF53850">
    <property type="entry name" value="Periplasmic binding protein-like II"/>
    <property type="match status" value="1"/>
</dbReference>
<dbReference type="InterPro" id="IPR050490">
    <property type="entry name" value="Bact_solute-bd_prot1"/>
</dbReference>
<evidence type="ECO:0000256" key="3">
    <source>
        <dbReference type="ARBA" id="ARBA00022448"/>
    </source>
</evidence>
<evidence type="ECO:0000313" key="6">
    <source>
        <dbReference type="Proteomes" id="UP001164803"/>
    </source>
</evidence>
<keyword evidence="3" id="KW-0813">Transport</keyword>
<evidence type="ECO:0000313" key="5">
    <source>
        <dbReference type="EMBL" id="WAH37057.1"/>
    </source>
</evidence>
<protein>
    <submittedName>
        <fullName evidence="5">Extracellular solute-binding protein</fullName>
    </submittedName>
</protein>
<dbReference type="Pfam" id="PF01547">
    <property type="entry name" value="SBP_bac_1"/>
    <property type="match status" value="1"/>
</dbReference>
<organism evidence="5 6">
    <name type="scientific">Alicyclobacillus dauci</name>
    <dbReference type="NCBI Taxonomy" id="1475485"/>
    <lineage>
        <taxon>Bacteria</taxon>
        <taxon>Bacillati</taxon>
        <taxon>Bacillota</taxon>
        <taxon>Bacilli</taxon>
        <taxon>Bacillales</taxon>
        <taxon>Alicyclobacillaceae</taxon>
        <taxon>Alicyclobacillus</taxon>
    </lineage>
</organism>
<evidence type="ECO:0000256" key="4">
    <source>
        <dbReference type="ARBA" id="ARBA00022729"/>
    </source>
</evidence>
<comment type="subcellular location">
    <subcellularLocation>
        <location evidence="1">Cell envelope</location>
    </subcellularLocation>
</comment>
<reference evidence="5" key="1">
    <citation type="submission" date="2022-08" db="EMBL/GenBank/DDBJ databases">
        <title>Alicyclobacillus dauci DSM2870, complete genome.</title>
        <authorList>
            <person name="Wang Q."/>
            <person name="Cai R."/>
            <person name="Wang Z."/>
        </authorList>
    </citation>
    <scope>NUCLEOTIDE SEQUENCE</scope>
    <source>
        <strain evidence="5">DSM 28700</strain>
    </source>
</reference>